<dbReference type="CDD" id="cd17330">
    <property type="entry name" value="MFS_SLC46_TetA_like"/>
    <property type="match status" value="1"/>
</dbReference>
<dbReference type="Proteomes" id="UP000799766">
    <property type="component" value="Unassembled WGS sequence"/>
</dbReference>
<feature type="transmembrane region" description="Helical" evidence="7">
    <location>
        <begin position="475"/>
        <end position="497"/>
    </location>
</feature>
<keyword evidence="2" id="KW-0813">Transport</keyword>
<comment type="subcellular location">
    <subcellularLocation>
        <location evidence="1">Membrane</location>
        <topology evidence="1">Multi-pass membrane protein</topology>
    </subcellularLocation>
</comment>
<evidence type="ECO:0000256" key="4">
    <source>
        <dbReference type="ARBA" id="ARBA00022989"/>
    </source>
</evidence>
<proteinExistence type="predicted"/>
<evidence type="ECO:0000256" key="7">
    <source>
        <dbReference type="SAM" id="Phobius"/>
    </source>
</evidence>
<name>A0A6A6P2G8_9PEZI</name>
<sequence length="660" mass="70409">MTKRKLPVQQLFILAVCRFAEPIALTSLFPYLPEMIESFNVPKNEIAKWAGVTSALFSLSQCATAIAWGRASDAFGRKPVILLGLFNTMITGLIFGFSTSLPMAIVARALSGAGNGNVGIIRTMVAELCPWKELQPRAFSIMPLVYNIGSVFGPTLGGALSNPYNQDPTGPKGKRLLERFPYALPNIVSACIFIFGITVGILYLRETLESRKHRLDYGVMVGEKISSVTDRHISNIIHAIRGTPSSERQPLLKTNGTHAAQHNGIDEETPKKGHHHHHKYPPKFSEVLTKQSCINLVVYTILAMHSIGYDQLIPVFMHHPAQDQSDPSVTLPFKFAGGFGIGPRRIGLMFTLYGVATMLLQIFVFPPVARIFGVLRCLHACFITFPIVFIATPFTALIPSATGKQIALMCIMLVKGTCSTFSFPCSTILLTNSAKSVRILGTLNGIATSVSAIGRAAGPAVGGAAFSLGAKRGFVIAPFWIFAAIAILGLVPAFFLVEGEGFGDDADDALEPDADAPGDADDDEDDEESSFGSSGEDEDGLVEARRRAFASAARSDAGSESEYGEPAPLLSRTSTVSSAAAVSMTESEDEAGGSASGAFGRMPSYRRGSAAGASPHHHYQRIRRRSSAPIGMGRGFRRLSSNLGQSMSGLGPGGGSFGGQ</sequence>
<dbReference type="Pfam" id="PF07690">
    <property type="entry name" value="MFS_1"/>
    <property type="match status" value="2"/>
</dbReference>
<evidence type="ECO:0000256" key="6">
    <source>
        <dbReference type="SAM" id="MobiDB-lite"/>
    </source>
</evidence>
<dbReference type="GO" id="GO:0016020">
    <property type="term" value="C:membrane"/>
    <property type="evidence" value="ECO:0007669"/>
    <property type="project" value="UniProtKB-SubCell"/>
</dbReference>
<organism evidence="9 10">
    <name type="scientific">Lineolata rhizophorae</name>
    <dbReference type="NCBI Taxonomy" id="578093"/>
    <lineage>
        <taxon>Eukaryota</taxon>
        <taxon>Fungi</taxon>
        <taxon>Dikarya</taxon>
        <taxon>Ascomycota</taxon>
        <taxon>Pezizomycotina</taxon>
        <taxon>Dothideomycetes</taxon>
        <taxon>Dothideomycetes incertae sedis</taxon>
        <taxon>Lineolatales</taxon>
        <taxon>Lineolataceae</taxon>
        <taxon>Lineolata</taxon>
    </lineage>
</organism>
<dbReference type="PROSITE" id="PS50850">
    <property type="entry name" value="MFS"/>
    <property type="match status" value="1"/>
</dbReference>
<feature type="region of interest" description="Disordered" evidence="6">
    <location>
        <begin position="506"/>
        <end position="541"/>
    </location>
</feature>
<dbReference type="PRINTS" id="PR01035">
    <property type="entry name" value="TCRTETA"/>
</dbReference>
<keyword evidence="4 7" id="KW-1133">Transmembrane helix</keyword>
<dbReference type="PANTHER" id="PTHR23504">
    <property type="entry name" value="MAJOR FACILITATOR SUPERFAMILY DOMAIN-CONTAINING PROTEIN 10"/>
    <property type="match status" value="1"/>
</dbReference>
<keyword evidence="5 7" id="KW-0472">Membrane</keyword>
<feature type="region of interest" description="Disordered" evidence="6">
    <location>
        <begin position="553"/>
        <end position="660"/>
    </location>
</feature>
<reference evidence="9" key="1">
    <citation type="journal article" date="2020" name="Stud. Mycol.">
        <title>101 Dothideomycetes genomes: a test case for predicting lifestyles and emergence of pathogens.</title>
        <authorList>
            <person name="Haridas S."/>
            <person name="Albert R."/>
            <person name="Binder M."/>
            <person name="Bloem J."/>
            <person name="Labutti K."/>
            <person name="Salamov A."/>
            <person name="Andreopoulos B."/>
            <person name="Baker S."/>
            <person name="Barry K."/>
            <person name="Bills G."/>
            <person name="Bluhm B."/>
            <person name="Cannon C."/>
            <person name="Castanera R."/>
            <person name="Culley D."/>
            <person name="Daum C."/>
            <person name="Ezra D."/>
            <person name="Gonzalez J."/>
            <person name="Henrissat B."/>
            <person name="Kuo A."/>
            <person name="Liang C."/>
            <person name="Lipzen A."/>
            <person name="Lutzoni F."/>
            <person name="Magnuson J."/>
            <person name="Mondo S."/>
            <person name="Nolan M."/>
            <person name="Ohm R."/>
            <person name="Pangilinan J."/>
            <person name="Park H.-J."/>
            <person name="Ramirez L."/>
            <person name="Alfaro M."/>
            <person name="Sun H."/>
            <person name="Tritt A."/>
            <person name="Yoshinaga Y."/>
            <person name="Zwiers L.-H."/>
            <person name="Turgeon B."/>
            <person name="Goodwin S."/>
            <person name="Spatafora J."/>
            <person name="Crous P."/>
            <person name="Grigoriev I."/>
        </authorList>
    </citation>
    <scope>NUCLEOTIDE SEQUENCE</scope>
    <source>
        <strain evidence="9">ATCC 16933</strain>
    </source>
</reference>
<feature type="compositionally biased region" description="Gly residues" evidence="6">
    <location>
        <begin position="650"/>
        <end position="660"/>
    </location>
</feature>
<feature type="domain" description="Major facilitator superfamily (MFS) profile" evidence="8">
    <location>
        <begin position="10"/>
        <end position="501"/>
    </location>
</feature>
<dbReference type="InterPro" id="IPR011701">
    <property type="entry name" value="MFS"/>
</dbReference>
<evidence type="ECO:0000256" key="3">
    <source>
        <dbReference type="ARBA" id="ARBA00022692"/>
    </source>
</evidence>
<evidence type="ECO:0000256" key="5">
    <source>
        <dbReference type="ARBA" id="ARBA00023136"/>
    </source>
</evidence>
<feature type="region of interest" description="Disordered" evidence="6">
    <location>
        <begin position="255"/>
        <end position="280"/>
    </location>
</feature>
<evidence type="ECO:0000259" key="8">
    <source>
        <dbReference type="PROSITE" id="PS50850"/>
    </source>
</evidence>
<feature type="transmembrane region" description="Helical" evidence="7">
    <location>
        <begin position="80"/>
        <end position="105"/>
    </location>
</feature>
<feature type="transmembrane region" description="Helical" evidence="7">
    <location>
        <begin position="346"/>
        <end position="365"/>
    </location>
</feature>
<keyword evidence="3 7" id="KW-0812">Transmembrane</keyword>
<evidence type="ECO:0000313" key="10">
    <source>
        <dbReference type="Proteomes" id="UP000799766"/>
    </source>
</evidence>
<dbReference type="EMBL" id="MU001678">
    <property type="protein sequence ID" value="KAF2458215.1"/>
    <property type="molecule type" value="Genomic_DNA"/>
</dbReference>
<evidence type="ECO:0000256" key="1">
    <source>
        <dbReference type="ARBA" id="ARBA00004141"/>
    </source>
</evidence>
<feature type="transmembrane region" description="Helical" evidence="7">
    <location>
        <begin position="182"/>
        <end position="204"/>
    </location>
</feature>
<dbReference type="SUPFAM" id="SSF103473">
    <property type="entry name" value="MFS general substrate transporter"/>
    <property type="match status" value="1"/>
</dbReference>
<evidence type="ECO:0000313" key="9">
    <source>
        <dbReference type="EMBL" id="KAF2458215.1"/>
    </source>
</evidence>
<evidence type="ECO:0000256" key="2">
    <source>
        <dbReference type="ARBA" id="ARBA00022448"/>
    </source>
</evidence>
<dbReference type="OrthoDB" id="10262656at2759"/>
<gene>
    <name evidence="9" type="ORF">BDY21DRAFT_319493</name>
</gene>
<keyword evidence="10" id="KW-1185">Reference proteome</keyword>
<accession>A0A6A6P2G8</accession>
<feature type="transmembrane region" description="Helical" evidence="7">
    <location>
        <begin position="371"/>
        <end position="394"/>
    </location>
</feature>
<dbReference type="Gene3D" id="1.20.1250.20">
    <property type="entry name" value="MFS general substrate transporter like domains"/>
    <property type="match status" value="1"/>
</dbReference>
<dbReference type="AlphaFoldDB" id="A0A6A6P2G8"/>
<feature type="compositionally biased region" description="Basic residues" evidence="6">
    <location>
        <begin position="615"/>
        <end position="626"/>
    </location>
</feature>
<dbReference type="GO" id="GO:0022857">
    <property type="term" value="F:transmembrane transporter activity"/>
    <property type="evidence" value="ECO:0007669"/>
    <property type="project" value="InterPro"/>
</dbReference>
<dbReference type="InterPro" id="IPR001958">
    <property type="entry name" value="Tet-R_TetA/multi-R_MdtG-like"/>
</dbReference>
<feature type="compositionally biased region" description="Low complexity" evidence="6">
    <location>
        <begin position="571"/>
        <end position="585"/>
    </location>
</feature>
<dbReference type="PANTHER" id="PTHR23504:SF8">
    <property type="entry name" value="TRANSPORTER, PUTATIVE (AFU_ORTHOLOGUE AFUA_1G03730)-RELATED"/>
    <property type="match status" value="1"/>
</dbReference>
<protein>
    <submittedName>
        <fullName evidence="9">Major facilitator superfamily domain-containing protein</fullName>
    </submittedName>
</protein>
<dbReference type="InterPro" id="IPR020846">
    <property type="entry name" value="MFS_dom"/>
</dbReference>
<dbReference type="InterPro" id="IPR036259">
    <property type="entry name" value="MFS_trans_sf"/>
</dbReference>